<accession>A0A9N9FWR9</accession>
<comment type="caution">
    <text evidence="1">The sequence shown here is derived from an EMBL/GenBank/DDBJ whole genome shotgun (WGS) entry which is preliminary data.</text>
</comment>
<reference evidence="1" key="1">
    <citation type="submission" date="2021-06" db="EMBL/GenBank/DDBJ databases">
        <authorList>
            <person name="Kallberg Y."/>
            <person name="Tangrot J."/>
            <person name="Rosling A."/>
        </authorList>
    </citation>
    <scope>NUCLEOTIDE SEQUENCE</scope>
    <source>
        <strain evidence="1">87-6 pot B 2015</strain>
    </source>
</reference>
<sequence length="66" mass="7396">MVSCDENLHHLTNKIHRSDVTKLSINDSHNWGIFDSEDENALGVLPSFGIWIPSERLCNSLSIFAA</sequence>
<dbReference type="Proteomes" id="UP000789375">
    <property type="component" value="Unassembled WGS sequence"/>
</dbReference>
<name>A0A9N9FWR9_FUNMO</name>
<evidence type="ECO:0000313" key="2">
    <source>
        <dbReference type="Proteomes" id="UP000789375"/>
    </source>
</evidence>
<dbReference type="AlphaFoldDB" id="A0A9N9FWR9"/>
<evidence type="ECO:0000313" key="1">
    <source>
        <dbReference type="EMBL" id="CAG8568169.1"/>
    </source>
</evidence>
<organism evidence="1 2">
    <name type="scientific">Funneliformis mosseae</name>
    <name type="common">Endomycorrhizal fungus</name>
    <name type="synonym">Glomus mosseae</name>
    <dbReference type="NCBI Taxonomy" id="27381"/>
    <lineage>
        <taxon>Eukaryota</taxon>
        <taxon>Fungi</taxon>
        <taxon>Fungi incertae sedis</taxon>
        <taxon>Mucoromycota</taxon>
        <taxon>Glomeromycotina</taxon>
        <taxon>Glomeromycetes</taxon>
        <taxon>Glomerales</taxon>
        <taxon>Glomeraceae</taxon>
        <taxon>Funneliformis</taxon>
    </lineage>
</organism>
<keyword evidence="2" id="KW-1185">Reference proteome</keyword>
<proteinExistence type="predicted"/>
<gene>
    <name evidence="1" type="ORF">FMOSSE_LOCUS7314</name>
</gene>
<dbReference type="EMBL" id="CAJVPP010001678">
    <property type="protein sequence ID" value="CAG8568169.1"/>
    <property type="molecule type" value="Genomic_DNA"/>
</dbReference>
<protein>
    <submittedName>
        <fullName evidence="1">793_t:CDS:1</fullName>
    </submittedName>
</protein>